<dbReference type="Gene3D" id="2.10.70.10">
    <property type="entry name" value="Complement Module, domain 1"/>
    <property type="match status" value="1"/>
</dbReference>
<dbReference type="Proteomes" id="UP000694941">
    <property type="component" value="Unplaced"/>
</dbReference>
<feature type="signal peptide" evidence="4">
    <location>
        <begin position="1"/>
        <end position="22"/>
    </location>
</feature>
<dbReference type="RefSeq" id="XP_022250539.1">
    <property type="nucleotide sequence ID" value="XM_022394831.1"/>
</dbReference>
<dbReference type="PANTHER" id="PTHR46698">
    <property type="entry name" value="CROSSVEINLESS 2"/>
    <property type="match status" value="1"/>
</dbReference>
<evidence type="ECO:0000256" key="4">
    <source>
        <dbReference type="SAM" id="SignalP"/>
    </source>
</evidence>
<evidence type="ECO:0000256" key="2">
    <source>
        <dbReference type="ARBA" id="ARBA00022525"/>
    </source>
</evidence>
<keyword evidence="5" id="KW-1185">Reference proteome</keyword>
<name>A0ABM1T3T3_LIMPO</name>
<comment type="subcellular location">
    <subcellularLocation>
        <location evidence="1">Secreted</location>
    </subcellularLocation>
</comment>
<evidence type="ECO:0000256" key="1">
    <source>
        <dbReference type="ARBA" id="ARBA00004613"/>
    </source>
</evidence>
<keyword evidence="2" id="KW-0964">Secreted</keyword>
<accession>A0ABM1T3T3</accession>
<feature type="chain" id="PRO_5045984783" evidence="4">
    <location>
        <begin position="23"/>
        <end position="231"/>
    </location>
</feature>
<reference evidence="6" key="1">
    <citation type="submission" date="2025-08" db="UniProtKB">
        <authorList>
            <consortium name="RefSeq"/>
        </authorList>
    </citation>
    <scope>IDENTIFICATION</scope>
    <source>
        <tissue evidence="6">Muscle</tissue>
    </source>
</reference>
<dbReference type="InterPro" id="IPR052424">
    <property type="entry name" value="Kielin_Chordin-BMP_Reg"/>
</dbReference>
<dbReference type="GeneID" id="106466248"/>
<dbReference type="PANTHER" id="PTHR46698:SF3">
    <property type="entry name" value="TENECTIN ISOFORM 1-RELATED"/>
    <property type="match status" value="1"/>
</dbReference>
<organism evidence="5 6">
    <name type="scientific">Limulus polyphemus</name>
    <name type="common">Atlantic horseshoe crab</name>
    <dbReference type="NCBI Taxonomy" id="6850"/>
    <lineage>
        <taxon>Eukaryota</taxon>
        <taxon>Metazoa</taxon>
        <taxon>Ecdysozoa</taxon>
        <taxon>Arthropoda</taxon>
        <taxon>Chelicerata</taxon>
        <taxon>Merostomata</taxon>
        <taxon>Xiphosura</taxon>
        <taxon>Limulidae</taxon>
        <taxon>Limulus</taxon>
    </lineage>
</organism>
<sequence>MKNQDLLWFIIFTSALPYSSICAPVNSIDYKKYNSSIQDDPQNSNENSERNEASIEEEKPCLFDGTPFVHGEHIPRSDPCEKCRCIFGEVVCWEELCDNTKLNAECEAMHIEGICCAVYECPESVFIGLIEENTTQSVLLDGRTNIVTRSTDPFTETTLSLISSTNPTTASPGTPSVPSACHVNGEEFTEGALIPFSSGPCVECRCGKHAQINCKRRTCEKHDLVVRDNVR</sequence>
<proteinExistence type="predicted"/>
<evidence type="ECO:0000313" key="6">
    <source>
        <dbReference type="RefSeq" id="XP_022250539.1"/>
    </source>
</evidence>
<gene>
    <name evidence="6" type="primary">LOC106466248</name>
</gene>
<dbReference type="SUPFAM" id="SSF57603">
    <property type="entry name" value="FnI-like domain"/>
    <property type="match status" value="1"/>
</dbReference>
<evidence type="ECO:0000313" key="5">
    <source>
        <dbReference type="Proteomes" id="UP000694941"/>
    </source>
</evidence>
<protein>
    <submittedName>
        <fullName evidence="6">Kielin/chordin-like protein</fullName>
    </submittedName>
</protein>
<evidence type="ECO:0000256" key="3">
    <source>
        <dbReference type="ARBA" id="ARBA00022729"/>
    </source>
</evidence>
<keyword evidence="3 4" id="KW-0732">Signal</keyword>